<feature type="compositionally biased region" description="Basic and acidic residues" evidence="7">
    <location>
        <begin position="241"/>
        <end position="256"/>
    </location>
</feature>
<dbReference type="InterPro" id="IPR023828">
    <property type="entry name" value="Peptidase_S8_Ser-AS"/>
</dbReference>
<dbReference type="Pfam" id="PF24476">
    <property type="entry name" value="DUF7580"/>
    <property type="match status" value="1"/>
</dbReference>
<name>A0A9P9FRQ1_9HYPO</name>
<evidence type="ECO:0000256" key="3">
    <source>
        <dbReference type="ARBA" id="ARBA00022801"/>
    </source>
</evidence>
<dbReference type="Pfam" id="PF00082">
    <property type="entry name" value="Peptidase_S8"/>
    <property type="match status" value="1"/>
</dbReference>
<protein>
    <recommendedName>
        <fullName evidence="12">Peptidase S8/S53 domain-containing protein</fullName>
    </recommendedName>
</protein>
<evidence type="ECO:0000313" key="10">
    <source>
        <dbReference type="EMBL" id="KAH7175230.1"/>
    </source>
</evidence>
<evidence type="ECO:0000256" key="2">
    <source>
        <dbReference type="ARBA" id="ARBA00022670"/>
    </source>
</evidence>
<evidence type="ECO:0000256" key="1">
    <source>
        <dbReference type="ARBA" id="ARBA00011073"/>
    </source>
</evidence>
<keyword evidence="11" id="KW-1185">Reference proteome</keyword>
<dbReference type="CDD" id="cd00306">
    <property type="entry name" value="Peptidases_S8_S53"/>
    <property type="match status" value="1"/>
</dbReference>
<keyword evidence="2 5" id="KW-0645">Protease</keyword>
<feature type="active site" description="Charge relay system" evidence="5">
    <location>
        <position position="658"/>
    </location>
</feature>
<dbReference type="AlphaFoldDB" id="A0A9P9FRQ1"/>
<dbReference type="Proteomes" id="UP000738349">
    <property type="component" value="Unassembled WGS sequence"/>
</dbReference>
<feature type="region of interest" description="Disordered" evidence="7">
    <location>
        <begin position="236"/>
        <end position="256"/>
    </location>
</feature>
<dbReference type="OrthoDB" id="206201at2759"/>
<dbReference type="InterPro" id="IPR023827">
    <property type="entry name" value="Peptidase_S8_Asp-AS"/>
</dbReference>
<feature type="non-terminal residue" evidence="10">
    <location>
        <position position="943"/>
    </location>
</feature>
<organism evidence="10 11">
    <name type="scientific">Dactylonectria macrodidyma</name>
    <dbReference type="NCBI Taxonomy" id="307937"/>
    <lineage>
        <taxon>Eukaryota</taxon>
        <taxon>Fungi</taxon>
        <taxon>Dikarya</taxon>
        <taxon>Ascomycota</taxon>
        <taxon>Pezizomycotina</taxon>
        <taxon>Sordariomycetes</taxon>
        <taxon>Hypocreomycetidae</taxon>
        <taxon>Hypocreales</taxon>
        <taxon>Nectriaceae</taxon>
        <taxon>Dactylonectria</taxon>
    </lineage>
</organism>
<proteinExistence type="inferred from homology"/>
<evidence type="ECO:0000256" key="7">
    <source>
        <dbReference type="SAM" id="MobiDB-lite"/>
    </source>
</evidence>
<feature type="active site" description="Charge relay system" evidence="5">
    <location>
        <position position="702"/>
    </location>
</feature>
<comment type="caution">
    <text evidence="10">The sequence shown here is derived from an EMBL/GenBank/DDBJ whole genome shotgun (WGS) entry which is preliminary data.</text>
</comment>
<evidence type="ECO:0000256" key="5">
    <source>
        <dbReference type="PROSITE-ProRule" id="PRU01240"/>
    </source>
</evidence>
<keyword evidence="4 5" id="KW-0720">Serine protease</keyword>
<sequence length="943" mass="107377">MKPATPPSIPQNVDLLASVLPIVAECADIFDQSPTREVDDATQATYLRLTARCHVLDSELKLVRHAIDPTHHHVVELLNELESLVESSIMDSNSHIPIQCSHPKLLVLLAQWPCVEKQVVVSELLDHKSRERNVRVDRALQKFLQTCQMRSAATLSSFEEDLPPPNRKRMEPAHVSKVIKSVFDSLMAVRKCRCHPDHQYDVRLCLATYRKPDREDSGFAFDVCLHLEQIWEESGLNPPPIRDKSTPTERDKRQGKEIKQLCMPIMQIRQRHSHRLRFALKNGRLWNRMPVERVSPLDLSGDPISLEEFMSDATLNSRLTDMTKRILAVLLGHAAHHLHGTRWMQDSWGPENVKFFRVSSTIPIKPYIQVVLEDDDVGCLNPRPDPYQEEDYFSEFFYHPFPGLVMLGIMLMQIYLTRSLRSFLEEFHFEDSGTLSNSLKFHLACRAFKEYGNVMAYSERYCSAVQKCLDPNIQRDATGKDIDEHDLRNVIYNEIIGPLEDELSLGKFPTKDLLRLDLEAQKIDLANWGQEILFRKPDQQNQDAVRTLVRLPRRQGAMIGPLSQSGSIQSHGTPSILVGKYSRPRRRVKKTPYDRLQQMWINSHKPLTLFDDKAPPSNISQQSRDDFHAWKKEVLKVYDEFINADHFISNPPTIALLDTGLDLEHPDFTSDPATRRRIRDHENFTVPLNTPERNDVRDYSGHGTHTAGILLDFAPDAELCIAKIAEYDPESARPIADAIMHAVDNWHADIISMSFGFTTRFVPHYHLVEDAIAHATSKGILLFAAASNSGANQGRTFPARHENVICMHATAADDAPSRFNPRPDDNYPLDNFATIGEAVESSWPAYMCNQLENECCLAWKSGTSYATPVAAGIAAFLLLYAVQNLDPDSVGLLRRPQGLRAVLKELSLPVQGYYYLGPRIHPDHFFGRSKEYIKQRLVEILAR</sequence>
<comment type="similarity">
    <text evidence="1 5 6">Belongs to the peptidase S8 family.</text>
</comment>
<dbReference type="PROSITE" id="PS00138">
    <property type="entry name" value="SUBTILASE_SER"/>
    <property type="match status" value="1"/>
</dbReference>
<evidence type="ECO:0000259" key="9">
    <source>
        <dbReference type="Pfam" id="PF24476"/>
    </source>
</evidence>
<evidence type="ECO:0000256" key="4">
    <source>
        <dbReference type="ARBA" id="ARBA00022825"/>
    </source>
</evidence>
<reference evidence="10" key="1">
    <citation type="journal article" date="2021" name="Nat. Commun.">
        <title>Genetic determinants of endophytism in the Arabidopsis root mycobiome.</title>
        <authorList>
            <person name="Mesny F."/>
            <person name="Miyauchi S."/>
            <person name="Thiergart T."/>
            <person name="Pickel B."/>
            <person name="Atanasova L."/>
            <person name="Karlsson M."/>
            <person name="Huettel B."/>
            <person name="Barry K.W."/>
            <person name="Haridas S."/>
            <person name="Chen C."/>
            <person name="Bauer D."/>
            <person name="Andreopoulos W."/>
            <person name="Pangilinan J."/>
            <person name="LaButti K."/>
            <person name="Riley R."/>
            <person name="Lipzen A."/>
            <person name="Clum A."/>
            <person name="Drula E."/>
            <person name="Henrissat B."/>
            <person name="Kohler A."/>
            <person name="Grigoriev I.V."/>
            <person name="Martin F.M."/>
            <person name="Hacquard S."/>
        </authorList>
    </citation>
    <scope>NUCLEOTIDE SEQUENCE</scope>
    <source>
        <strain evidence="10">MPI-CAGE-AT-0147</strain>
    </source>
</reference>
<accession>A0A9P9FRQ1</accession>
<dbReference type="InterPro" id="IPR050131">
    <property type="entry name" value="Peptidase_S8_subtilisin-like"/>
</dbReference>
<dbReference type="InterPro" id="IPR036852">
    <property type="entry name" value="Peptidase_S8/S53_dom_sf"/>
</dbReference>
<evidence type="ECO:0000313" key="11">
    <source>
        <dbReference type="Proteomes" id="UP000738349"/>
    </source>
</evidence>
<evidence type="ECO:0000259" key="8">
    <source>
        <dbReference type="Pfam" id="PF00082"/>
    </source>
</evidence>
<feature type="active site" description="Charge relay system" evidence="5">
    <location>
        <position position="864"/>
    </location>
</feature>
<evidence type="ECO:0000256" key="6">
    <source>
        <dbReference type="RuleBase" id="RU003355"/>
    </source>
</evidence>
<gene>
    <name evidence="10" type="ORF">EDB81DRAFT_895669</name>
</gene>
<dbReference type="PROSITE" id="PS00136">
    <property type="entry name" value="SUBTILASE_ASP"/>
    <property type="match status" value="1"/>
</dbReference>
<dbReference type="InterPro" id="IPR056002">
    <property type="entry name" value="DUF7580"/>
</dbReference>
<feature type="domain" description="DUF7580" evidence="9">
    <location>
        <begin position="173"/>
        <end position="504"/>
    </location>
</feature>
<dbReference type="InterPro" id="IPR000209">
    <property type="entry name" value="Peptidase_S8/S53_dom"/>
</dbReference>
<dbReference type="GO" id="GO:0006508">
    <property type="term" value="P:proteolysis"/>
    <property type="evidence" value="ECO:0007669"/>
    <property type="project" value="UniProtKB-KW"/>
</dbReference>
<dbReference type="PANTHER" id="PTHR43806:SF11">
    <property type="entry name" value="CEREVISIN-RELATED"/>
    <property type="match status" value="1"/>
</dbReference>
<keyword evidence="3 5" id="KW-0378">Hydrolase</keyword>
<feature type="domain" description="Peptidase S8/S53" evidence="8">
    <location>
        <begin position="652"/>
        <end position="889"/>
    </location>
</feature>
<dbReference type="EMBL" id="JAGMUV010000001">
    <property type="protein sequence ID" value="KAH7175230.1"/>
    <property type="molecule type" value="Genomic_DNA"/>
</dbReference>
<dbReference type="PRINTS" id="PR00723">
    <property type="entry name" value="SUBTILISIN"/>
</dbReference>
<dbReference type="PROSITE" id="PS51892">
    <property type="entry name" value="SUBTILASE"/>
    <property type="match status" value="1"/>
</dbReference>
<dbReference type="SUPFAM" id="SSF52743">
    <property type="entry name" value="Subtilisin-like"/>
    <property type="match status" value="1"/>
</dbReference>
<dbReference type="InterPro" id="IPR015500">
    <property type="entry name" value="Peptidase_S8_subtilisin-rel"/>
</dbReference>
<dbReference type="GO" id="GO:0004252">
    <property type="term" value="F:serine-type endopeptidase activity"/>
    <property type="evidence" value="ECO:0007669"/>
    <property type="project" value="UniProtKB-UniRule"/>
</dbReference>
<dbReference type="Gene3D" id="3.40.50.200">
    <property type="entry name" value="Peptidase S8/S53 domain"/>
    <property type="match status" value="1"/>
</dbReference>
<dbReference type="PANTHER" id="PTHR43806">
    <property type="entry name" value="PEPTIDASE S8"/>
    <property type="match status" value="1"/>
</dbReference>
<evidence type="ECO:0008006" key="12">
    <source>
        <dbReference type="Google" id="ProtNLM"/>
    </source>
</evidence>